<reference evidence="1 2" key="1">
    <citation type="submission" date="2020-08" db="EMBL/GenBank/DDBJ databases">
        <title>Genome public.</title>
        <authorList>
            <person name="Liu C."/>
            <person name="Sun Q."/>
        </authorList>
    </citation>
    <scope>NUCLEOTIDE SEQUENCE [LARGE SCALE GENOMIC DNA]</scope>
    <source>
        <strain evidence="1 2">NSJ-10</strain>
    </source>
</reference>
<accession>A0A8I0AI28</accession>
<evidence type="ECO:0000313" key="1">
    <source>
        <dbReference type="EMBL" id="MBC5661336.1"/>
    </source>
</evidence>
<organism evidence="1 2">
    <name type="scientific">Coprococcus hominis</name>
    <name type="common">ex Liu et al. 2022</name>
    <dbReference type="NCBI Taxonomy" id="2763039"/>
    <lineage>
        <taxon>Bacteria</taxon>
        <taxon>Bacillati</taxon>
        <taxon>Bacillota</taxon>
        <taxon>Clostridia</taxon>
        <taxon>Lachnospirales</taxon>
        <taxon>Lachnospiraceae</taxon>
        <taxon>Coprococcus</taxon>
    </lineage>
</organism>
<proteinExistence type="predicted"/>
<comment type="caution">
    <text evidence="1">The sequence shown here is derived from an EMBL/GenBank/DDBJ whole genome shotgun (WGS) entry which is preliminary data.</text>
</comment>
<name>A0A8I0AI28_9FIRM</name>
<dbReference type="EMBL" id="JACOOX010000001">
    <property type="protein sequence ID" value="MBC5661336.1"/>
    <property type="molecule type" value="Genomic_DNA"/>
</dbReference>
<dbReference type="RefSeq" id="WP_117808076.1">
    <property type="nucleotide sequence ID" value="NZ_JACOOX010000001.1"/>
</dbReference>
<evidence type="ECO:0000313" key="2">
    <source>
        <dbReference type="Proteomes" id="UP000615234"/>
    </source>
</evidence>
<sequence>MNRKKKRHTDSEKQELISSLVIMNDAMFEVMCEDPLFIEELLQTIFNNAELKIKPDSLIAQKSIRNLAGRSIRMDAYVIGEEDNVFNIEIQRSMNCNHVKRVRFHASVITANNSEPGDSFDHVQTLCIIYISEFDIFRKGRTIYHAQNTILETGSVVDNGLTEIYVNTEIKDGSKISDLMTLFQKKQLTVADKDKFPNTYNKFTHVKNSIKEDGYMKDEFAAFVRREGIYEAIETYDECGLDQKETIERIMKRYDLTREQAEQYYSDVFIVS</sequence>
<keyword evidence="2" id="KW-1185">Reference proteome</keyword>
<dbReference type="Pfam" id="PF12784">
    <property type="entry name" value="PDDEXK_2"/>
    <property type="match status" value="1"/>
</dbReference>
<gene>
    <name evidence="1" type="ORF">H8S09_00255</name>
</gene>
<protein>
    <submittedName>
        <fullName evidence="1">PD-(D/E)XK nuclease family transposase</fullName>
    </submittedName>
</protein>
<dbReference type="AlphaFoldDB" id="A0A8I0AI28"/>
<dbReference type="Proteomes" id="UP000615234">
    <property type="component" value="Unassembled WGS sequence"/>
</dbReference>